<sequence>MSFVRMVGYQLHTHPDGVAVTDLSASVTLGDGTVVVMPAPFVHIGHRLGVCPAIEPSGDTGIVFDLSRWAPVYLDGEAQTMFPFHITGQGVAATIARAFHADPATSWSDPRERVETWLRSHGPDLGLHF</sequence>
<name>A0A0N9HRU6_9PSEU</name>
<dbReference type="EMBL" id="CP012752">
    <property type="protein sequence ID" value="ALG05778.1"/>
    <property type="molecule type" value="Genomic_DNA"/>
</dbReference>
<accession>A0A0N9HRU6</accession>
<dbReference type="AlphaFoldDB" id="A0A0N9HRU6"/>
<gene>
    <name evidence="1" type="ORF">AOZ06_01530</name>
</gene>
<evidence type="ECO:0000313" key="1">
    <source>
        <dbReference type="EMBL" id="ALG05778.1"/>
    </source>
</evidence>
<proteinExistence type="predicted"/>
<keyword evidence="2" id="KW-1185">Reference proteome</keyword>
<dbReference type="STRING" id="860235.AOZ06_01530"/>
<reference evidence="1 2" key="1">
    <citation type="submission" date="2015-07" db="EMBL/GenBank/DDBJ databases">
        <title>Genome sequencing of Kibdelosporangium phytohabitans.</title>
        <authorList>
            <person name="Qin S."/>
            <person name="Xing K."/>
        </authorList>
    </citation>
    <scope>NUCLEOTIDE SEQUENCE [LARGE SCALE GENOMIC DNA]</scope>
    <source>
        <strain evidence="1 2">KLBMP1111</strain>
    </source>
</reference>
<organism evidence="1 2">
    <name type="scientific">Kibdelosporangium phytohabitans</name>
    <dbReference type="NCBI Taxonomy" id="860235"/>
    <lineage>
        <taxon>Bacteria</taxon>
        <taxon>Bacillati</taxon>
        <taxon>Actinomycetota</taxon>
        <taxon>Actinomycetes</taxon>
        <taxon>Pseudonocardiales</taxon>
        <taxon>Pseudonocardiaceae</taxon>
        <taxon>Kibdelosporangium</taxon>
    </lineage>
</organism>
<dbReference type="RefSeq" id="WP_054287758.1">
    <property type="nucleotide sequence ID" value="NZ_CP012752.1"/>
</dbReference>
<evidence type="ECO:0000313" key="2">
    <source>
        <dbReference type="Proteomes" id="UP000063699"/>
    </source>
</evidence>
<dbReference type="KEGG" id="kphy:AOZ06_01530"/>
<dbReference type="Proteomes" id="UP000063699">
    <property type="component" value="Chromosome"/>
</dbReference>
<protein>
    <submittedName>
        <fullName evidence="1">Uncharacterized protein</fullName>
    </submittedName>
</protein>
<dbReference type="OrthoDB" id="3699392at2"/>